<dbReference type="PROSITE" id="PS51257">
    <property type="entry name" value="PROKAR_LIPOPROTEIN"/>
    <property type="match status" value="1"/>
</dbReference>
<dbReference type="PANTHER" id="PTHR33619:SF3">
    <property type="entry name" value="POLYSACCHARIDE EXPORT PROTEIN GFCE-RELATED"/>
    <property type="match status" value="1"/>
</dbReference>
<keyword evidence="1 2" id="KW-0732">Signal</keyword>
<dbReference type="GO" id="GO:0015159">
    <property type="term" value="F:polysaccharide transmembrane transporter activity"/>
    <property type="evidence" value="ECO:0007669"/>
    <property type="project" value="InterPro"/>
</dbReference>
<dbReference type="RefSeq" id="WP_089904276.1">
    <property type="nucleotide sequence ID" value="NZ_FOCI01000018.1"/>
</dbReference>
<dbReference type="Pfam" id="PF02563">
    <property type="entry name" value="Poly_export"/>
    <property type="match status" value="1"/>
</dbReference>
<gene>
    <name evidence="4" type="ORF">SAMN04488003_11814</name>
</gene>
<dbReference type="InterPro" id="IPR049712">
    <property type="entry name" value="Poly_export"/>
</dbReference>
<evidence type="ECO:0000256" key="2">
    <source>
        <dbReference type="SAM" id="SignalP"/>
    </source>
</evidence>
<evidence type="ECO:0000313" key="4">
    <source>
        <dbReference type="EMBL" id="SEN47885.1"/>
    </source>
</evidence>
<accession>A0A1H8GVJ1</accession>
<name>A0A1H8GVJ1_9RHOB</name>
<sequence>MIAPVRRLVLLGLCLALAACNAPRGAGFRNEVLAARTQSGAPVADFAVFAVNRASLPLLTAWPATGDAPTGWPTRVDQPSSLMIAPGDVLNISIWDAEANSLLIAPGQRVANLQDVQVGADGRIFLPFVGSLQVSGLSPDTARARIQDELLNTVPSAQVQVSVAPGRSNTATVVSGVRQPGVFPLADRNVSLLSLIGAGGGVIPELSNPQVRLFRGSQAYGIGLDRLFEDPALDTVVQGGDRIVVTADDRYFLSLGAAANEALHPFPKASVTALDAMSIVGGVAEARGNPQAILILREYPASAVRAVAPADGQTGPVFSSAGPPQERVVFTIDLTKADGLFSAGTFQIQPGDLVYVTESPLGAANTVVGLFGNLILASNRL</sequence>
<evidence type="ECO:0000259" key="3">
    <source>
        <dbReference type="Pfam" id="PF02563"/>
    </source>
</evidence>
<dbReference type="PANTHER" id="PTHR33619">
    <property type="entry name" value="POLYSACCHARIDE EXPORT PROTEIN GFCE-RELATED"/>
    <property type="match status" value="1"/>
</dbReference>
<reference evidence="4 5" key="1">
    <citation type="submission" date="2016-10" db="EMBL/GenBank/DDBJ databases">
        <authorList>
            <person name="de Groot N.N."/>
        </authorList>
    </citation>
    <scope>NUCLEOTIDE SEQUENCE [LARGE SCALE GENOMIC DNA]</scope>
    <source>
        <strain evidence="4 5">DSM 16213</strain>
    </source>
</reference>
<dbReference type="InterPro" id="IPR003715">
    <property type="entry name" value="Poly_export_N"/>
</dbReference>
<feature type="domain" description="Polysaccharide export protein N-terminal" evidence="3">
    <location>
        <begin position="78"/>
        <end position="163"/>
    </location>
</feature>
<dbReference type="Proteomes" id="UP000199585">
    <property type="component" value="Unassembled WGS sequence"/>
</dbReference>
<dbReference type="EMBL" id="FOCI01000018">
    <property type="protein sequence ID" value="SEN47885.1"/>
    <property type="molecule type" value="Genomic_DNA"/>
</dbReference>
<feature type="signal peptide" evidence="2">
    <location>
        <begin position="1"/>
        <end position="18"/>
    </location>
</feature>
<evidence type="ECO:0000256" key="1">
    <source>
        <dbReference type="ARBA" id="ARBA00022729"/>
    </source>
</evidence>
<organism evidence="4 5">
    <name type="scientific">Loktanella fryxellensis</name>
    <dbReference type="NCBI Taxonomy" id="245187"/>
    <lineage>
        <taxon>Bacteria</taxon>
        <taxon>Pseudomonadati</taxon>
        <taxon>Pseudomonadota</taxon>
        <taxon>Alphaproteobacteria</taxon>
        <taxon>Rhodobacterales</taxon>
        <taxon>Roseobacteraceae</taxon>
        <taxon>Loktanella</taxon>
    </lineage>
</organism>
<dbReference type="AlphaFoldDB" id="A0A1H8GVJ1"/>
<protein>
    <submittedName>
        <fullName evidence="4">Polysaccharide export outer membrane protein</fullName>
    </submittedName>
</protein>
<proteinExistence type="predicted"/>
<feature type="chain" id="PRO_5011497375" evidence="2">
    <location>
        <begin position="19"/>
        <end position="381"/>
    </location>
</feature>
<dbReference type="Gene3D" id="3.10.560.10">
    <property type="entry name" value="Outer membrane lipoprotein wza domain like"/>
    <property type="match status" value="2"/>
</dbReference>
<dbReference type="OrthoDB" id="7198507at2"/>
<evidence type="ECO:0000313" key="5">
    <source>
        <dbReference type="Proteomes" id="UP000199585"/>
    </source>
</evidence>
<keyword evidence="5" id="KW-1185">Reference proteome</keyword>
<dbReference type="STRING" id="245187.SAMN04488003_11814"/>
<dbReference type="Gene3D" id="3.30.1950.10">
    <property type="entry name" value="wza like domain"/>
    <property type="match status" value="1"/>
</dbReference>